<gene>
    <name evidence="2" type="ORF">CBO05P1_087</name>
</gene>
<dbReference type="RefSeq" id="WP_030031861.1">
    <property type="nucleotide sequence ID" value="NZ_BA000058.1"/>
</dbReference>
<evidence type="ECO:0000313" key="2">
    <source>
        <dbReference type="EMBL" id="BAO04806.1"/>
    </source>
</evidence>
<keyword evidence="1" id="KW-0175">Coiled coil</keyword>
<reference evidence="2" key="1">
    <citation type="submission" date="2013-10" db="EMBL/GenBank/DDBJ databases">
        <title>Draft genome sequence of Clostridium botulinum type B strain Osaka05.</title>
        <authorList>
            <person name="Sakaguchi Y."/>
            <person name="Hosomi K."/>
            <person name="Uchiyama J."/>
            <person name="Ogura Y."/>
            <person name="Sakaguchi M."/>
            <person name="Kohda T."/>
            <person name="Mukamoto M."/>
            <person name="Misawa N."/>
            <person name="Matsuzaki S."/>
            <person name="Hayashi T."/>
            <person name="Kozaki S."/>
        </authorList>
    </citation>
    <scope>NUCLEOTIDE SEQUENCE</scope>
    <source>
        <strain evidence="2">Osaka05</strain>
    </source>
</reference>
<dbReference type="EMBL" id="BA000058">
    <property type="protein sequence ID" value="BAO04806.1"/>
    <property type="molecule type" value="Genomic_DNA"/>
</dbReference>
<dbReference type="AlphaFoldDB" id="A0A060N326"/>
<accession>A0A060N326</accession>
<name>A0A060N326_CLOBO</name>
<dbReference type="Proteomes" id="UP000054164">
    <property type="component" value="Unassembled WGS sequence"/>
</dbReference>
<feature type="coiled-coil region" evidence="1">
    <location>
        <begin position="133"/>
        <end position="182"/>
    </location>
</feature>
<organism evidence="2">
    <name type="scientific">Clostridium botulinum B str. Osaka05</name>
    <dbReference type="NCBI Taxonomy" id="1407017"/>
    <lineage>
        <taxon>Bacteria</taxon>
        <taxon>Bacillati</taxon>
        <taxon>Bacillota</taxon>
        <taxon>Clostridia</taxon>
        <taxon>Eubacteriales</taxon>
        <taxon>Clostridiaceae</taxon>
        <taxon>Clostridium</taxon>
    </lineage>
</organism>
<evidence type="ECO:0000256" key="1">
    <source>
        <dbReference type="SAM" id="Coils"/>
    </source>
</evidence>
<sequence length="186" mass="22249">MENQLQKVKSKFIIKLFGVITQEIKSNNNEDLIKYYSLIIANLDKHNNIFEDILENGFLSMTYINEDMGYTDGDIIVYLNNKTEYNIKLIWKENMIGDCYENEECILTHEYKITKKITKIVEIEEILEENTDKNLLEQIERDVEKEIKEIKKMELRMKQNELLNVLNEKESLELDIEDLKKELRMD</sequence>
<protein>
    <submittedName>
        <fullName evidence="2">Uncharacterized protein</fullName>
    </submittedName>
</protein>
<dbReference type="HOGENOM" id="CLU_1452068_0_0_9"/>
<proteinExistence type="predicted"/>